<sequence length="174" mass="17950">MRRTRSDQGGRWPWGIWLALVGVSAGTVGSFAVVGWAFTSAAGLYDGSGGGAPLEWESETIVIEAEEAPPGGPSDGESPGAAGDSRAEPGPEPSAAEPQVAPAPGRTETEPELRPESDPESDSVTDAEPPQLIPIESGHGRDCESSAPGHSPGGEESLPDWAQDNLPELIPDFE</sequence>
<evidence type="ECO:0000256" key="2">
    <source>
        <dbReference type="SAM" id="Phobius"/>
    </source>
</evidence>
<protein>
    <submittedName>
        <fullName evidence="3">Uncharacterized protein</fullName>
    </submittedName>
</protein>
<feature type="transmembrane region" description="Helical" evidence="2">
    <location>
        <begin position="12"/>
        <end position="38"/>
    </location>
</feature>
<evidence type="ECO:0000256" key="1">
    <source>
        <dbReference type="SAM" id="MobiDB-lite"/>
    </source>
</evidence>
<reference evidence="3 4" key="2">
    <citation type="submission" date="2019-05" db="EMBL/GenBank/DDBJ databases">
        <title>Glycomyces buryatensis sp. nov.</title>
        <authorList>
            <person name="Nikitina E."/>
        </authorList>
    </citation>
    <scope>NUCLEOTIDE SEQUENCE [LARGE SCALE GENOMIC DNA]</scope>
    <source>
        <strain evidence="3 4">18</strain>
    </source>
</reference>
<feature type="region of interest" description="Disordered" evidence="1">
    <location>
        <begin position="63"/>
        <end position="174"/>
    </location>
</feature>
<keyword evidence="2" id="KW-0472">Membrane</keyword>
<dbReference type="AlphaFoldDB" id="A0A4S8QLG8"/>
<dbReference type="RefSeq" id="WP_136534537.1">
    <property type="nucleotide sequence ID" value="NZ_STGY01000042.1"/>
</dbReference>
<accession>A0A4S8QLG8</accession>
<proteinExistence type="predicted"/>
<keyword evidence="2" id="KW-0812">Transmembrane</keyword>
<evidence type="ECO:0000313" key="4">
    <source>
        <dbReference type="Proteomes" id="UP000308760"/>
    </source>
</evidence>
<keyword evidence="2" id="KW-1133">Transmembrane helix</keyword>
<name>A0A4S8QLG8_9ACTN</name>
<dbReference type="EMBL" id="STGY01000042">
    <property type="protein sequence ID" value="THV41574.1"/>
    <property type="molecule type" value="Genomic_DNA"/>
</dbReference>
<keyword evidence="4" id="KW-1185">Reference proteome</keyword>
<evidence type="ECO:0000313" key="3">
    <source>
        <dbReference type="EMBL" id="THV41574.1"/>
    </source>
</evidence>
<feature type="compositionally biased region" description="Basic and acidic residues" evidence="1">
    <location>
        <begin position="107"/>
        <end position="117"/>
    </location>
</feature>
<reference evidence="4" key="1">
    <citation type="submission" date="2019-04" db="EMBL/GenBank/DDBJ databases">
        <title>Nocardioides xinjiangensis sp. nov.</title>
        <authorList>
            <person name="Liu S."/>
        </authorList>
    </citation>
    <scope>NUCLEOTIDE SEQUENCE [LARGE SCALE GENOMIC DNA]</scope>
    <source>
        <strain evidence="4">18</strain>
    </source>
</reference>
<comment type="caution">
    <text evidence="3">The sequence shown here is derived from an EMBL/GenBank/DDBJ whole genome shotgun (WGS) entry which is preliminary data.</text>
</comment>
<gene>
    <name evidence="3" type="ORF">FAB82_10725</name>
</gene>
<dbReference type="Proteomes" id="UP000308760">
    <property type="component" value="Unassembled WGS sequence"/>
</dbReference>
<organism evidence="3 4">
    <name type="scientific">Glycomyces buryatensis</name>
    <dbReference type="NCBI Taxonomy" id="2570927"/>
    <lineage>
        <taxon>Bacteria</taxon>
        <taxon>Bacillati</taxon>
        <taxon>Actinomycetota</taxon>
        <taxon>Actinomycetes</taxon>
        <taxon>Glycomycetales</taxon>
        <taxon>Glycomycetaceae</taxon>
        <taxon>Glycomyces</taxon>
    </lineage>
</organism>
<dbReference type="OrthoDB" id="5196458at2"/>